<comment type="caution">
    <text evidence="2">The sequence shown here is derived from an EMBL/GenBank/DDBJ whole genome shotgun (WGS) entry which is preliminary data.</text>
</comment>
<dbReference type="PATRIC" id="fig|913848.6.peg.1394"/>
<evidence type="ECO:0000313" key="3">
    <source>
        <dbReference type="Proteomes" id="UP000051181"/>
    </source>
</evidence>
<sequence>MLTKSWLAQLPLSEIKRVAAVSGGDINQAYRIDTVQQHYFLKVQAQQQSAFFEHEQEGLKLLAPAVRVPQIIASGEIAGDAYLLLEWLDLGQGDDADLGRAVARVHQQHAAQFGLAHDFIAGKLPKYNHWQNSWADFYIEQRLMVLADLARRNHYWNDSRQQKLQQLCQRIRAYFATVPVTPSLLHGDLWAGNVNFLQDGTPVLLDPDVFYGDREMDLAMTQLFGGFSAAFYQAYNEVYPLRPNYEQRVAWYQTYYLMAHLNLFGETYGSALDRTLRQATTE</sequence>
<dbReference type="InterPro" id="IPR016477">
    <property type="entry name" value="Fructo-/Ketosamine-3-kinase"/>
</dbReference>
<evidence type="ECO:0008006" key="4">
    <source>
        <dbReference type="Google" id="ProtNLM"/>
    </source>
</evidence>
<dbReference type="Pfam" id="PF03881">
    <property type="entry name" value="Fructosamin_kin"/>
    <property type="match status" value="1"/>
</dbReference>
<dbReference type="Proteomes" id="UP000051181">
    <property type="component" value="Unassembled WGS sequence"/>
</dbReference>
<dbReference type="eggNOG" id="COG3001">
    <property type="taxonomic scope" value="Bacteria"/>
</dbReference>
<comment type="similarity">
    <text evidence="1">Belongs to the fructosamine kinase family.</text>
</comment>
<evidence type="ECO:0000256" key="1">
    <source>
        <dbReference type="PIRNR" id="PIRNR006221"/>
    </source>
</evidence>
<dbReference type="RefSeq" id="WP_010011790.1">
    <property type="nucleotide sequence ID" value="NZ_AZCN01000036.1"/>
</dbReference>
<accession>A0A0R1FBD8</accession>
<reference evidence="2 3" key="1">
    <citation type="journal article" date="2015" name="Genome Announc.">
        <title>Expanding the biotechnology potential of lactobacilli through comparative genomics of 213 strains and associated genera.</title>
        <authorList>
            <person name="Sun Z."/>
            <person name="Harris H.M."/>
            <person name="McCann A."/>
            <person name="Guo C."/>
            <person name="Argimon S."/>
            <person name="Zhang W."/>
            <person name="Yang X."/>
            <person name="Jeffery I.B."/>
            <person name="Cooney J.C."/>
            <person name="Kagawa T.F."/>
            <person name="Liu W."/>
            <person name="Song Y."/>
            <person name="Salvetti E."/>
            <person name="Wrobel A."/>
            <person name="Rasinkangas P."/>
            <person name="Parkhill J."/>
            <person name="Rea M.C."/>
            <person name="O'Sullivan O."/>
            <person name="Ritari J."/>
            <person name="Douillard F.P."/>
            <person name="Paul Ross R."/>
            <person name="Yang R."/>
            <person name="Briner A.E."/>
            <person name="Felis G.E."/>
            <person name="de Vos W.M."/>
            <person name="Barrangou R."/>
            <person name="Klaenhammer T.R."/>
            <person name="Caufield P.W."/>
            <person name="Cui Y."/>
            <person name="Zhang H."/>
            <person name="O'Toole P.W."/>
        </authorList>
    </citation>
    <scope>NUCLEOTIDE SEQUENCE [LARGE SCALE GENOMIC DNA]</scope>
    <source>
        <strain evidence="2 3">DSM 20001</strain>
    </source>
</reference>
<keyword evidence="1" id="KW-0808">Transferase</keyword>
<dbReference type="PANTHER" id="PTHR12149:SF8">
    <property type="entry name" value="PROTEIN-RIBULOSAMINE 3-KINASE"/>
    <property type="match status" value="1"/>
</dbReference>
<dbReference type="SUPFAM" id="SSF56112">
    <property type="entry name" value="Protein kinase-like (PK-like)"/>
    <property type="match status" value="1"/>
</dbReference>
<dbReference type="Gene3D" id="3.30.200.20">
    <property type="entry name" value="Phosphorylase Kinase, domain 1"/>
    <property type="match status" value="1"/>
</dbReference>
<gene>
    <name evidence="2" type="ORF">FD22_GL001356</name>
</gene>
<proteinExistence type="inferred from homology"/>
<dbReference type="InterPro" id="IPR011009">
    <property type="entry name" value="Kinase-like_dom_sf"/>
</dbReference>
<dbReference type="Gene3D" id="3.90.1200.10">
    <property type="match status" value="1"/>
</dbReference>
<dbReference type="PANTHER" id="PTHR12149">
    <property type="entry name" value="FRUCTOSAMINE 3 KINASE-RELATED PROTEIN"/>
    <property type="match status" value="1"/>
</dbReference>
<dbReference type="AlphaFoldDB" id="A0A0R1FBD8"/>
<name>A0A0R1FBD8_9LACO</name>
<dbReference type="EMBL" id="AZCN01000036">
    <property type="protein sequence ID" value="KRK16135.1"/>
    <property type="molecule type" value="Genomic_DNA"/>
</dbReference>
<dbReference type="GeneID" id="65918224"/>
<dbReference type="GO" id="GO:0016301">
    <property type="term" value="F:kinase activity"/>
    <property type="evidence" value="ECO:0007669"/>
    <property type="project" value="UniProtKB-UniRule"/>
</dbReference>
<protein>
    <recommendedName>
        <fullName evidence="4">Aminoglycoside phosphotransferase</fullName>
    </recommendedName>
</protein>
<dbReference type="PIRSF" id="PIRSF006221">
    <property type="entry name" value="Ketosamine-3-kinase"/>
    <property type="match status" value="1"/>
</dbReference>
<evidence type="ECO:0000313" key="2">
    <source>
        <dbReference type="EMBL" id="KRK16135.1"/>
    </source>
</evidence>
<keyword evidence="1" id="KW-0418">Kinase</keyword>
<organism evidence="2 3">
    <name type="scientific">Loigolactobacillus coryniformis subsp. coryniformis KCTC 3167 = DSM 20001</name>
    <dbReference type="NCBI Taxonomy" id="913848"/>
    <lineage>
        <taxon>Bacteria</taxon>
        <taxon>Bacillati</taxon>
        <taxon>Bacillota</taxon>
        <taxon>Bacilli</taxon>
        <taxon>Lactobacillales</taxon>
        <taxon>Lactobacillaceae</taxon>
        <taxon>Loigolactobacillus</taxon>
    </lineage>
</organism>